<evidence type="ECO:0000256" key="3">
    <source>
        <dbReference type="SAM" id="MobiDB-lite"/>
    </source>
</evidence>
<dbReference type="OrthoDB" id="10002170at2759"/>
<reference evidence="5" key="1">
    <citation type="journal article" date="2021" name="IMA Fungus">
        <title>Genomic characterization of three marine fungi, including Emericellopsis atlantica sp. nov. with signatures of a generalist lifestyle and marine biomass degradation.</title>
        <authorList>
            <person name="Hagestad O.C."/>
            <person name="Hou L."/>
            <person name="Andersen J.H."/>
            <person name="Hansen E.H."/>
            <person name="Altermark B."/>
            <person name="Li C."/>
            <person name="Kuhnert E."/>
            <person name="Cox R.J."/>
            <person name="Crous P.W."/>
            <person name="Spatafora J.W."/>
            <person name="Lail K."/>
            <person name="Amirebrahimi M."/>
            <person name="Lipzen A."/>
            <person name="Pangilinan J."/>
            <person name="Andreopoulos W."/>
            <person name="Hayes R.D."/>
            <person name="Ng V."/>
            <person name="Grigoriev I.V."/>
            <person name="Jackson S.A."/>
            <person name="Sutton T.D.S."/>
            <person name="Dobson A.D.W."/>
            <person name="Rama T."/>
        </authorList>
    </citation>
    <scope>NUCLEOTIDE SEQUENCE</scope>
    <source>
        <strain evidence="5">TRa018bII</strain>
    </source>
</reference>
<dbReference type="GO" id="GO:0000214">
    <property type="term" value="C:tRNA-intron endonuclease complex"/>
    <property type="evidence" value="ECO:0007669"/>
    <property type="project" value="InterPro"/>
</dbReference>
<feature type="domain" description="tRNA-splicing endonuclease subunit Sen15" evidence="4">
    <location>
        <begin position="164"/>
        <end position="195"/>
    </location>
</feature>
<dbReference type="Proteomes" id="UP000824998">
    <property type="component" value="Unassembled WGS sequence"/>
</dbReference>
<evidence type="ECO:0000256" key="2">
    <source>
        <dbReference type="ARBA" id="ARBA00022694"/>
    </source>
</evidence>
<evidence type="ECO:0000259" key="4">
    <source>
        <dbReference type="Pfam" id="PF09631"/>
    </source>
</evidence>
<feature type="domain" description="tRNA-splicing endonuclease subunit Sen15" evidence="4">
    <location>
        <begin position="43"/>
        <end position="134"/>
    </location>
</feature>
<dbReference type="GO" id="GO:0000379">
    <property type="term" value="P:tRNA-type intron splice site recognition and cleavage"/>
    <property type="evidence" value="ECO:0007669"/>
    <property type="project" value="InterPro"/>
</dbReference>
<protein>
    <submittedName>
        <fullName evidence="5">Sen15 protein-domain-containing protein</fullName>
    </submittedName>
</protein>
<organism evidence="5 6">
    <name type="scientific">Amylocarpus encephaloides</name>
    <dbReference type="NCBI Taxonomy" id="45428"/>
    <lineage>
        <taxon>Eukaryota</taxon>
        <taxon>Fungi</taxon>
        <taxon>Dikarya</taxon>
        <taxon>Ascomycota</taxon>
        <taxon>Pezizomycotina</taxon>
        <taxon>Leotiomycetes</taxon>
        <taxon>Helotiales</taxon>
        <taxon>Helotiales incertae sedis</taxon>
        <taxon>Amylocarpus</taxon>
    </lineage>
</organism>
<comment type="caution">
    <text evidence="5">The sequence shown here is derived from an EMBL/GenBank/DDBJ whole genome shotgun (WGS) entry which is preliminary data.</text>
</comment>
<dbReference type="Gene3D" id="3.40.1350.10">
    <property type="match status" value="1"/>
</dbReference>
<dbReference type="SUPFAM" id="SSF53032">
    <property type="entry name" value="tRNA-intron endonuclease catalytic domain-like"/>
    <property type="match status" value="1"/>
</dbReference>
<dbReference type="GO" id="GO:0000213">
    <property type="term" value="F:tRNA-intron lyase activity"/>
    <property type="evidence" value="ECO:0007669"/>
    <property type="project" value="TreeGrafter"/>
</dbReference>
<evidence type="ECO:0000256" key="1">
    <source>
        <dbReference type="ARBA" id="ARBA00006091"/>
    </source>
</evidence>
<comment type="similarity">
    <text evidence="1">Belongs to the SEN15 family.</text>
</comment>
<dbReference type="AlphaFoldDB" id="A0A9P7YEM8"/>
<dbReference type="FunFam" id="3.40.1350.10:FF:000012">
    <property type="entry name" value="Probable tRNA-splicing endonuclease subunit sen-15"/>
    <property type="match status" value="1"/>
</dbReference>
<dbReference type="GO" id="GO:0003676">
    <property type="term" value="F:nucleic acid binding"/>
    <property type="evidence" value="ECO:0007669"/>
    <property type="project" value="InterPro"/>
</dbReference>
<dbReference type="Pfam" id="PF09631">
    <property type="entry name" value="Sen15"/>
    <property type="match status" value="2"/>
</dbReference>
<sequence length="195" mass="21834">MAPSAIISQHAPLSAAQESINISKSALKESPHPDYLHHLATSILHNLQYQHSWTSLTIHTHSSMDSAPLPRPMISGLPPRRAYIHPDEQAAIIKAEHDRGEMIEQKPEREWVLPSHIKEKWTLNGFASVFRTISVVPPGDSGSNEEDEEDVEESPVGDQWQGENRQKRLLLATLDGDSTVTYYIMHGGIVKPRQN</sequence>
<keyword evidence="2" id="KW-0819">tRNA processing</keyword>
<keyword evidence="6" id="KW-1185">Reference proteome</keyword>
<dbReference type="InterPro" id="IPR011856">
    <property type="entry name" value="tRNA_endonuc-like_dom_sf"/>
</dbReference>
<dbReference type="EMBL" id="MU251558">
    <property type="protein sequence ID" value="KAG9232251.1"/>
    <property type="molecule type" value="Genomic_DNA"/>
</dbReference>
<dbReference type="InterPro" id="IPR018593">
    <property type="entry name" value="tRNA-endonuc_su_Sen15"/>
</dbReference>
<proteinExistence type="inferred from homology"/>
<evidence type="ECO:0000313" key="6">
    <source>
        <dbReference type="Proteomes" id="UP000824998"/>
    </source>
</evidence>
<dbReference type="InterPro" id="IPR036167">
    <property type="entry name" value="tRNA_intron_Endo_cat-like_sf"/>
</dbReference>
<feature type="compositionally biased region" description="Acidic residues" evidence="3">
    <location>
        <begin position="143"/>
        <end position="155"/>
    </location>
</feature>
<accession>A0A9P7YEM8</accession>
<dbReference type="InterPro" id="IPR042777">
    <property type="entry name" value="Sen15_fungi"/>
</dbReference>
<evidence type="ECO:0000313" key="5">
    <source>
        <dbReference type="EMBL" id="KAG9232251.1"/>
    </source>
</evidence>
<gene>
    <name evidence="5" type="ORF">BJ875DRAFT_381125</name>
</gene>
<feature type="region of interest" description="Disordered" evidence="3">
    <location>
        <begin position="136"/>
        <end position="164"/>
    </location>
</feature>
<name>A0A9P7YEM8_9HELO</name>
<dbReference type="PANTHER" id="PTHR28518">
    <property type="entry name" value="TRNA-SPLICING ENDONUCLEASE SUBUNIT SEN15"/>
    <property type="match status" value="1"/>
</dbReference>
<dbReference type="PANTHER" id="PTHR28518:SF1">
    <property type="entry name" value="TRNA-SPLICING ENDONUCLEASE SUBUNIT SEN15"/>
    <property type="match status" value="1"/>
</dbReference>